<dbReference type="EMBL" id="BARS01004764">
    <property type="protein sequence ID" value="GAF83119.1"/>
    <property type="molecule type" value="Genomic_DNA"/>
</dbReference>
<protein>
    <recommendedName>
        <fullName evidence="2">DUF4367 domain-containing protein</fullName>
    </recommendedName>
</protein>
<sequence>METTKYEKYIVRDTLQWNVFPPFTPRMLFDSKNHFPEMDFGIRYTYINEPIHMETPHAHDFNQFFCFLGTPEDQRVFDGEVELYLGEEETKNIINSTSVVYVPAGLVHCPVIWKRVSQPMMFVNIVLVSSYTRSDQHEGYADRLELSAKEATIEEAASVLGVPVPQPDYLPEGYIVQEIYTQDNSVKMYLAENPLEKRLVNMGDAEQPRQQNVIRSKLGITIKWHPEGEDVKLATGESTEVGQYEGVIIDEEQHYVLWFLMPVKSGQYEIGLAVGKKMPVKELKTIAQSFK</sequence>
<reference evidence="1" key="1">
    <citation type="journal article" date="2014" name="Front. Microbiol.">
        <title>High frequency of phylogenetically diverse reductive dehalogenase-homologous genes in deep subseafloor sedimentary metagenomes.</title>
        <authorList>
            <person name="Kawai M."/>
            <person name="Futagami T."/>
            <person name="Toyoda A."/>
            <person name="Takaki Y."/>
            <person name="Nishi S."/>
            <person name="Hori S."/>
            <person name="Arai W."/>
            <person name="Tsubouchi T."/>
            <person name="Morono Y."/>
            <person name="Uchiyama I."/>
            <person name="Ito T."/>
            <person name="Fujiyama A."/>
            <person name="Inagaki F."/>
            <person name="Takami H."/>
        </authorList>
    </citation>
    <scope>NUCLEOTIDE SEQUENCE</scope>
    <source>
        <strain evidence="1">Expedition CK06-06</strain>
    </source>
</reference>
<organism evidence="1">
    <name type="scientific">marine sediment metagenome</name>
    <dbReference type="NCBI Taxonomy" id="412755"/>
    <lineage>
        <taxon>unclassified sequences</taxon>
        <taxon>metagenomes</taxon>
        <taxon>ecological metagenomes</taxon>
    </lineage>
</organism>
<evidence type="ECO:0000313" key="1">
    <source>
        <dbReference type="EMBL" id="GAF83119.1"/>
    </source>
</evidence>
<evidence type="ECO:0008006" key="2">
    <source>
        <dbReference type="Google" id="ProtNLM"/>
    </source>
</evidence>
<name>X0SPX8_9ZZZZ</name>
<accession>X0SPX8</accession>
<dbReference type="AlphaFoldDB" id="X0SPX8"/>
<proteinExistence type="predicted"/>
<gene>
    <name evidence="1" type="ORF">S01H1_09315</name>
</gene>
<comment type="caution">
    <text evidence="1">The sequence shown here is derived from an EMBL/GenBank/DDBJ whole genome shotgun (WGS) entry which is preliminary data.</text>
</comment>